<organism evidence="1 2">
    <name type="scientific">Hibiscus trionum</name>
    <name type="common">Flower of an hour</name>
    <dbReference type="NCBI Taxonomy" id="183268"/>
    <lineage>
        <taxon>Eukaryota</taxon>
        <taxon>Viridiplantae</taxon>
        <taxon>Streptophyta</taxon>
        <taxon>Embryophyta</taxon>
        <taxon>Tracheophyta</taxon>
        <taxon>Spermatophyta</taxon>
        <taxon>Magnoliopsida</taxon>
        <taxon>eudicotyledons</taxon>
        <taxon>Gunneridae</taxon>
        <taxon>Pentapetalae</taxon>
        <taxon>rosids</taxon>
        <taxon>malvids</taxon>
        <taxon>Malvales</taxon>
        <taxon>Malvaceae</taxon>
        <taxon>Malvoideae</taxon>
        <taxon>Hibiscus</taxon>
    </lineage>
</organism>
<accession>A0A9W7HWN2</accession>
<protein>
    <submittedName>
        <fullName evidence="1">Uncharacterized protein</fullName>
    </submittedName>
</protein>
<name>A0A9W7HWN2_HIBTR</name>
<sequence>MDSIECQIHSVECRDAAETAMIHEFLHRNLLIKRGMQIAMQPRPTTSPNKSAKEVKTCFLFGICHKTVYVGAGFYVVKRCWGKMKVVQKWTLPLQDMF</sequence>
<dbReference type="EMBL" id="BSYR01000020">
    <property type="protein sequence ID" value="GMI85770.1"/>
    <property type="molecule type" value="Genomic_DNA"/>
</dbReference>
<comment type="caution">
    <text evidence="1">The sequence shown here is derived from an EMBL/GenBank/DDBJ whole genome shotgun (WGS) entry which is preliminary data.</text>
</comment>
<dbReference type="Proteomes" id="UP001165190">
    <property type="component" value="Unassembled WGS sequence"/>
</dbReference>
<evidence type="ECO:0000313" key="1">
    <source>
        <dbReference type="EMBL" id="GMI85770.1"/>
    </source>
</evidence>
<gene>
    <name evidence="1" type="ORF">HRI_002246300</name>
</gene>
<dbReference type="AlphaFoldDB" id="A0A9W7HWN2"/>
<keyword evidence="2" id="KW-1185">Reference proteome</keyword>
<proteinExistence type="predicted"/>
<reference evidence="1" key="1">
    <citation type="submission" date="2023-05" db="EMBL/GenBank/DDBJ databases">
        <title>Genome and transcriptome analyses reveal genes involved in the formation of fine ridges on petal epidermal cells in Hibiscus trionum.</title>
        <authorList>
            <person name="Koshimizu S."/>
            <person name="Masuda S."/>
            <person name="Ishii T."/>
            <person name="Shirasu K."/>
            <person name="Hoshino A."/>
            <person name="Arita M."/>
        </authorList>
    </citation>
    <scope>NUCLEOTIDE SEQUENCE</scope>
    <source>
        <strain evidence="1">Hamamatsu line</strain>
    </source>
</reference>
<evidence type="ECO:0000313" key="2">
    <source>
        <dbReference type="Proteomes" id="UP001165190"/>
    </source>
</evidence>